<dbReference type="EMBL" id="CP001339">
    <property type="protein sequence ID" value="ACL73564.1"/>
    <property type="molecule type" value="Genomic_DNA"/>
</dbReference>
<dbReference type="STRING" id="396588.Tgr7_2487"/>
<dbReference type="Proteomes" id="UP000002383">
    <property type="component" value="Chromosome"/>
</dbReference>
<dbReference type="OrthoDB" id="9798585at2"/>
<dbReference type="InterPro" id="IPR013096">
    <property type="entry name" value="Cupin_2"/>
</dbReference>
<evidence type="ECO:0000259" key="1">
    <source>
        <dbReference type="Pfam" id="PF07883"/>
    </source>
</evidence>
<dbReference type="Gene3D" id="2.60.120.10">
    <property type="entry name" value="Jelly Rolls"/>
    <property type="match status" value="1"/>
</dbReference>
<dbReference type="AlphaFoldDB" id="B8GLK9"/>
<dbReference type="InterPro" id="IPR011051">
    <property type="entry name" value="RmlC_Cupin_sf"/>
</dbReference>
<evidence type="ECO:0000313" key="2">
    <source>
        <dbReference type="EMBL" id="ACL73564.1"/>
    </source>
</evidence>
<dbReference type="HOGENOM" id="CLU_147397_0_1_6"/>
<keyword evidence="3" id="KW-1185">Reference proteome</keyword>
<reference evidence="2 3" key="1">
    <citation type="journal article" date="2011" name="Stand. Genomic Sci.">
        <title>Complete genome sequence of 'Thioalkalivibrio sulfidophilus' HL-EbGr7.</title>
        <authorList>
            <person name="Muyzer G."/>
            <person name="Sorokin D.Y."/>
            <person name="Mavromatis K."/>
            <person name="Lapidus A."/>
            <person name="Clum A."/>
            <person name="Ivanova N."/>
            <person name="Pati A."/>
            <person name="d'Haeseleer P."/>
            <person name="Woyke T."/>
            <person name="Kyrpides N.C."/>
        </authorList>
    </citation>
    <scope>NUCLEOTIDE SEQUENCE [LARGE SCALE GENOMIC DNA]</scope>
    <source>
        <strain evidence="2 3">HL-EbGR7</strain>
    </source>
</reference>
<dbReference type="CDD" id="cd06981">
    <property type="entry name" value="cupin_reut_a1446"/>
    <property type="match status" value="1"/>
</dbReference>
<name>B8GLK9_THISH</name>
<dbReference type="KEGG" id="tgr:Tgr7_2487"/>
<accession>B8GLK9</accession>
<gene>
    <name evidence="2" type="ordered locus">Tgr7_2487</name>
</gene>
<dbReference type="SUPFAM" id="SSF51182">
    <property type="entry name" value="RmlC-like cupins"/>
    <property type="match status" value="1"/>
</dbReference>
<sequence length="122" mass="14062">MDNLFTEIPEHLPAEWLQDLLVHRGLRIERIVSRGHASPPGHWYQQDWDEWVLLIQGKAELEYRDPPARRRLAPGDWLFIPAGTAHRVSWTTPEENSLWLALHWDAGTDARAPGNCLQTQAP</sequence>
<evidence type="ECO:0000313" key="3">
    <source>
        <dbReference type="Proteomes" id="UP000002383"/>
    </source>
</evidence>
<organism evidence="2 3">
    <name type="scientific">Thioalkalivibrio sulfidiphilus (strain HL-EbGR7)</name>
    <dbReference type="NCBI Taxonomy" id="396588"/>
    <lineage>
        <taxon>Bacteria</taxon>
        <taxon>Pseudomonadati</taxon>
        <taxon>Pseudomonadota</taxon>
        <taxon>Gammaproteobacteria</taxon>
        <taxon>Chromatiales</taxon>
        <taxon>Ectothiorhodospiraceae</taxon>
        <taxon>Thioalkalivibrio</taxon>
    </lineage>
</organism>
<dbReference type="RefSeq" id="WP_012639039.1">
    <property type="nucleotide sequence ID" value="NC_011901.1"/>
</dbReference>
<proteinExistence type="predicted"/>
<dbReference type="InterPro" id="IPR014710">
    <property type="entry name" value="RmlC-like_jellyroll"/>
</dbReference>
<dbReference type="eggNOG" id="COG0662">
    <property type="taxonomic scope" value="Bacteria"/>
</dbReference>
<feature type="domain" description="Cupin type-2" evidence="1">
    <location>
        <begin position="35"/>
        <end position="98"/>
    </location>
</feature>
<protein>
    <submittedName>
        <fullName evidence="2">Cupin 2 conserved barrel domain protein</fullName>
    </submittedName>
</protein>
<dbReference type="Pfam" id="PF07883">
    <property type="entry name" value="Cupin_2"/>
    <property type="match status" value="1"/>
</dbReference>